<name>A0A9N9UPQ4_9HYPO</name>
<feature type="compositionally biased region" description="Basic and acidic residues" evidence="1">
    <location>
        <begin position="281"/>
        <end position="312"/>
    </location>
</feature>
<dbReference type="Proteomes" id="UP000754883">
    <property type="component" value="Unassembled WGS sequence"/>
</dbReference>
<feature type="region of interest" description="Disordered" evidence="1">
    <location>
        <begin position="28"/>
        <end position="52"/>
    </location>
</feature>
<feature type="compositionally biased region" description="Low complexity" evidence="1">
    <location>
        <begin position="255"/>
        <end position="265"/>
    </location>
</feature>
<dbReference type="OrthoDB" id="2131339at2759"/>
<feature type="region of interest" description="Disordered" evidence="1">
    <location>
        <begin position="90"/>
        <end position="313"/>
    </location>
</feature>
<feature type="compositionally biased region" description="Acidic residues" evidence="1">
    <location>
        <begin position="198"/>
        <end position="214"/>
    </location>
</feature>
<evidence type="ECO:0000256" key="1">
    <source>
        <dbReference type="SAM" id="MobiDB-lite"/>
    </source>
</evidence>
<comment type="caution">
    <text evidence="3">The sequence shown here is derived from an EMBL/GenBank/DDBJ whole genome shotgun (WGS) entry which is preliminary data.</text>
</comment>
<feature type="compositionally biased region" description="Basic and acidic residues" evidence="1">
    <location>
        <begin position="115"/>
        <end position="126"/>
    </location>
</feature>
<dbReference type="InterPro" id="IPR021331">
    <property type="entry name" value="Hva1_TUDOR"/>
</dbReference>
<evidence type="ECO:0000313" key="4">
    <source>
        <dbReference type="Proteomes" id="UP000754883"/>
    </source>
</evidence>
<proteinExistence type="predicted"/>
<reference evidence="4" key="1">
    <citation type="submission" date="2019-06" db="EMBL/GenBank/DDBJ databases">
        <authorList>
            <person name="Broberg M."/>
        </authorList>
    </citation>
    <scope>NUCLEOTIDE SEQUENCE [LARGE SCALE GENOMIC DNA]</scope>
</reference>
<feature type="compositionally biased region" description="Basic and acidic residues" evidence="1">
    <location>
        <begin position="158"/>
        <end position="167"/>
    </location>
</feature>
<organism evidence="3 4">
    <name type="scientific">Clonostachys byssicola</name>
    <dbReference type="NCBI Taxonomy" id="160290"/>
    <lineage>
        <taxon>Eukaryota</taxon>
        <taxon>Fungi</taxon>
        <taxon>Dikarya</taxon>
        <taxon>Ascomycota</taxon>
        <taxon>Pezizomycotina</taxon>
        <taxon>Sordariomycetes</taxon>
        <taxon>Hypocreomycetidae</taxon>
        <taxon>Hypocreales</taxon>
        <taxon>Bionectriaceae</taxon>
        <taxon>Clonostachys</taxon>
    </lineage>
</organism>
<dbReference type="InterPro" id="IPR021487">
    <property type="entry name" value="DUF3140"/>
</dbReference>
<dbReference type="PANTHER" id="PTHR40630">
    <property type="entry name" value="POSSIBLE DNA-BINDING PROTEIN"/>
    <property type="match status" value="1"/>
</dbReference>
<dbReference type="AlphaFoldDB" id="A0A9N9UPQ4"/>
<reference evidence="3 4" key="2">
    <citation type="submission" date="2021-10" db="EMBL/GenBank/DDBJ databases">
        <authorList>
            <person name="Piombo E."/>
        </authorList>
    </citation>
    <scope>NUCLEOTIDE SEQUENCE [LARGE SCALE GENOMIC DNA]</scope>
</reference>
<dbReference type="PANTHER" id="PTHR40630:SF1">
    <property type="entry name" value="DNA-BINDING PROTEIN"/>
    <property type="match status" value="1"/>
</dbReference>
<accession>A0A9N9UPQ4</accession>
<dbReference type="Pfam" id="PF11338">
    <property type="entry name" value="DUF3140"/>
    <property type="match status" value="1"/>
</dbReference>
<feature type="compositionally biased region" description="Acidic residues" evidence="1">
    <location>
        <begin position="229"/>
        <end position="242"/>
    </location>
</feature>
<evidence type="ECO:0000313" key="3">
    <source>
        <dbReference type="EMBL" id="CAG9991685.1"/>
    </source>
</evidence>
<gene>
    <name evidence="3" type="ORF">CBYS24578_00006424</name>
</gene>
<feature type="domain" description="Hypervirulence associated protein TUDOR" evidence="2">
    <location>
        <begin position="269"/>
        <end position="330"/>
    </location>
</feature>
<protein>
    <recommendedName>
        <fullName evidence="2">Hypervirulence associated protein TUDOR domain-containing protein</fullName>
    </recommendedName>
</protein>
<evidence type="ECO:0000259" key="2">
    <source>
        <dbReference type="Pfam" id="PF11160"/>
    </source>
</evidence>
<feature type="compositionally biased region" description="Basic and acidic residues" evidence="1">
    <location>
        <begin position="90"/>
        <end position="105"/>
    </location>
</feature>
<feature type="compositionally biased region" description="Basic and acidic residues" evidence="1">
    <location>
        <begin position="243"/>
        <end position="253"/>
    </location>
</feature>
<sequence>MKNNSQVVQEFNELVNMTASELEKWLKSGDSNSAGWPKEDTSGESVGHDSGRKIVEILRANPKKDPKKYNEDHIEHMRKVVSYCKRHLAQEEKTNKEKSAEEVKKTKSYASLKNWGHDFLKGKENDNKDEEEDAHDEDEEAKNEGEDEKGEEAGEDEGDKHAGDKRKQSAKAQKGSKKKRETRQGGAGGHGKKSDKDDAADEDEDGEDVADDDAQQQSNGKGTKKRAEDDGEDDGEDEEEGDDGKNNEDDGGKKANGSGKSAKNGPDPGDTVSWKWGGGHPEGKVLDVKEEKATVKTKRGNEVSRKGSKEDPAVVLDAGKSKAVKAAHELD</sequence>
<feature type="compositionally biased region" description="Basic and acidic residues" evidence="1">
    <location>
        <begin position="37"/>
        <end position="52"/>
    </location>
</feature>
<dbReference type="Pfam" id="PF11160">
    <property type="entry name" value="Hva1_TUDOR"/>
    <property type="match status" value="1"/>
</dbReference>
<feature type="compositionally biased region" description="Acidic residues" evidence="1">
    <location>
        <begin position="127"/>
        <end position="157"/>
    </location>
</feature>
<dbReference type="EMBL" id="CABFNO020001479">
    <property type="protein sequence ID" value="CAG9991685.1"/>
    <property type="molecule type" value="Genomic_DNA"/>
</dbReference>
<keyword evidence="4" id="KW-1185">Reference proteome</keyword>